<comment type="similarity">
    <text evidence="4">Belongs to the FliW family.</text>
</comment>
<dbReference type="PANTHER" id="PTHR39190">
    <property type="entry name" value="FLAGELLAR ASSEMBLY FACTOR FLIW"/>
    <property type="match status" value="1"/>
</dbReference>
<keyword evidence="2 4" id="KW-1005">Bacterial flagellum biogenesis</keyword>
<evidence type="ECO:0000313" key="6">
    <source>
        <dbReference type="Proteomes" id="UP001597337"/>
    </source>
</evidence>
<keyword evidence="1 4" id="KW-0963">Cytoplasm</keyword>
<evidence type="ECO:0000256" key="3">
    <source>
        <dbReference type="ARBA" id="ARBA00022845"/>
    </source>
</evidence>
<comment type="function">
    <text evidence="4">Acts as an anti-CsrA protein, binds CsrA and prevents it from repressing translation of its target genes, one of which is flagellin. Binds to flagellin and participates in the assembly of the flagellum.</text>
</comment>
<dbReference type="HAMAP" id="MF_01185">
    <property type="entry name" value="FliW"/>
    <property type="match status" value="1"/>
</dbReference>
<reference evidence="6" key="1">
    <citation type="journal article" date="2019" name="Int. J. Syst. Evol. Microbiol.">
        <title>The Global Catalogue of Microorganisms (GCM) 10K type strain sequencing project: providing services to taxonomists for standard genome sequencing and annotation.</title>
        <authorList>
            <consortium name="The Broad Institute Genomics Platform"/>
            <consortium name="The Broad Institute Genome Sequencing Center for Infectious Disease"/>
            <person name="Wu L."/>
            <person name="Ma J."/>
        </authorList>
    </citation>
    <scope>NUCLEOTIDE SEQUENCE [LARGE SCALE GENOMIC DNA]</scope>
    <source>
        <strain evidence="6">KACC 12597</strain>
    </source>
</reference>
<comment type="caution">
    <text evidence="5">The sequence shown here is derived from an EMBL/GenBank/DDBJ whole genome shotgun (WGS) entry which is preliminary data.</text>
</comment>
<dbReference type="Pfam" id="PF02623">
    <property type="entry name" value="FliW"/>
    <property type="match status" value="1"/>
</dbReference>
<keyword evidence="5" id="KW-0969">Cilium</keyword>
<dbReference type="PANTHER" id="PTHR39190:SF1">
    <property type="entry name" value="FLAGELLAR ASSEMBLY FACTOR FLIW"/>
    <property type="match status" value="1"/>
</dbReference>
<evidence type="ECO:0000256" key="1">
    <source>
        <dbReference type="ARBA" id="ARBA00022490"/>
    </source>
</evidence>
<accession>A0ABW4YD29</accession>
<evidence type="ECO:0000256" key="2">
    <source>
        <dbReference type="ARBA" id="ARBA00022795"/>
    </source>
</evidence>
<comment type="subcellular location">
    <subcellularLocation>
        <location evidence="4">Cytoplasm</location>
    </subcellularLocation>
</comment>
<dbReference type="Proteomes" id="UP001597337">
    <property type="component" value="Unassembled WGS sequence"/>
</dbReference>
<keyword evidence="3 4" id="KW-0810">Translation regulation</keyword>
<dbReference type="RefSeq" id="WP_386028383.1">
    <property type="nucleotide sequence ID" value="NZ_JBHUHX010000052.1"/>
</dbReference>
<keyword evidence="5" id="KW-0966">Cell projection</keyword>
<dbReference type="Gene3D" id="2.30.290.10">
    <property type="entry name" value="BH3618-like"/>
    <property type="match status" value="1"/>
</dbReference>
<dbReference type="InterPro" id="IPR024046">
    <property type="entry name" value="Flagellar_assmbl_FliW_dom_sf"/>
</dbReference>
<comment type="subunit">
    <text evidence="4">Interacts with translational regulator CsrA and flagellin(s).</text>
</comment>
<keyword evidence="6" id="KW-1185">Reference proteome</keyword>
<sequence length="139" mass="15439">MADEERIAAEAAEELTFPNGIPGFEDHTQYRLTYSDIEAGRVYRLQSCTSPDVIFTLVDPNLYSLNYELQLTDEEEALLQAEHPEQILVLLIVWKPETPSPDKPGLHANITGPILINADKGLGIQKVIDKPKLALNISA</sequence>
<gene>
    <name evidence="4 5" type="primary">fliW</name>
    <name evidence="5" type="ORF">ACFSJC_16940</name>
</gene>
<proteinExistence type="inferred from homology"/>
<dbReference type="SUPFAM" id="SSF141457">
    <property type="entry name" value="BH3618-like"/>
    <property type="match status" value="1"/>
</dbReference>
<name>A0ABW4YD29_9GAMM</name>
<evidence type="ECO:0000313" key="5">
    <source>
        <dbReference type="EMBL" id="MFD2113537.1"/>
    </source>
</evidence>
<keyword evidence="5" id="KW-0282">Flagellum</keyword>
<keyword evidence="4" id="KW-0143">Chaperone</keyword>
<dbReference type="InterPro" id="IPR003775">
    <property type="entry name" value="Flagellar_assembly_factor_FliW"/>
</dbReference>
<dbReference type="EMBL" id="JBHUHX010000052">
    <property type="protein sequence ID" value="MFD2113537.1"/>
    <property type="molecule type" value="Genomic_DNA"/>
</dbReference>
<organism evidence="5 6">
    <name type="scientific">Thiorhodococcus fuscus</name>
    <dbReference type="NCBI Taxonomy" id="527200"/>
    <lineage>
        <taxon>Bacteria</taxon>
        <taxon>Pseudomonadati</taxon>
        <taxon>Pseudomonadota</taxon>
        <taxon>Gammaproteobacteria</taxon>
        <taxon>Chromatiales</taxon>
        <taxon>Chromatiaceae</taxon>
        <taxon>Thiorhodococcus</taxon>
    </lineage>
</organism>
<evidence type="ECO:0000256" key="4">
    <source>
        <dbReference type="HAMAP-Rule" id="MF_01185"/>
    </source>
</evidence>
<protein>
    <recommendedName>
        <fullName evidence="4">Flagellar assembly factor FliW</fullName>
    </recommendedName>
</protein>